<proteinExistence type="predicted"/>
<dbReference type="InterPro" id="IPR057136">
    <property type="entry name" value="At2g35280_TPR_dom"/>
</dbReference>
<sequence>MLKEASALGHLDSTFVLGMMLMAEGRHRKHEALDMLTMLTADKKVSGILEQLVLSSKKMYEVRSDPQVYRTSCINMFEGMGPKTLKADSFIHTCALHNNIEAMYRQGNYGNFDLGLTLLRKADEDHLEAIYLLGMIYISRGPHQCDEGLQLLDTYFGWAVPDDREYTGVVDSAKELLWAIDVVHILTTNNITFQCEDPHHSVKGALTIGHKEDEDRQRYCTIFRWYVEYGRFVYFLKILIVDNRMDIEY</sequence>
<dbReference type="PANTHER" id="PTHR33784:SF49">
    <property type="entry name" value="F-BOX PROTEIN"/>
    <property type="match status" value="1"/>
</dbReference>
<dbReference type="AlphaFoldDB" id="A0AA35Y8D3"/>
<dbReference type="Proteomes" id="UP001177003">
    <property type="component" value="Chromosome 0"/>
</dbReference>
<feature type="domain" description="At2g35280-like TPR" evidence="1">
    <location>
        <begin position="86"/>
        <end position="153"/>
    </location>
</feature>
<name>A0AA35Y8D3_LACSI</name>
<dbReference type="InterPro" id="IPR040338">
    <property type="entry name" value="At1g67623-like"/>
</dbReference>
<reference evidence="2" key="1">
    <citation type="submission" date="2023-04" db="EMBL/GenBank/DDBJ databases">
        <authorList>
            <person name="Vijverberg K."/>
            <person name="Xiong W."/>
            <person name="Schranz E."/>
        </authorList>
    </citation>
    <scope>NUCLEOTIDE SEQUENCE</scope>
</reference>
<dbReference type="EMBL" id="OX465086">
    <property type="protein sequence ID" value="CAI9261633.1"/>
    <property type="molecule type" value="Genomic_DNA"/>
</dbReference>
<gene>
    <name evidence="2" type="ORF">LSALG_LOCUS2414</name>
</gene>
<evidence type="ECO:0000259" key="1">
    <source>
        <dbReference type="Pfam" id="PF23310"/>
    </source>
</evidence>
<dbReference type="PANTHER" id="PTHR33784">
    <property type="entry name" value="OS05G0482100 PROTEIN"/>
    <property type="match status" value="1"/>
</dbReference>
<keyword evidence="3" id="KW-1185">Reference proteome</keyword>
<protein>
    <recommendedName>
        <fullName evidence="1">At2g35280-like TPR domain-containing protein</fullName>
    </recommendedName>
</protein>
<organism evidence="2 3">
    <name type="scientific">Lactuca saligna</name>
    <name type="common">Willowleaf lettuce</name>
    <dbReference type="NCBI Taxonomy" id="75948"/>
    <lineage>
        <taxon>Eukaryota</taxon>
        <taxon>Viridiplantae</taxon>
        <taxon>Streptophyta</taxon>
        <taxon>Embryophyta</taxon>
        <taxon>Tracheophyta</taxon>
        <taxon>Spermatophyta</taxon>
        <taxon>Magnoliopsida</taxon>
        <taxon>eudicotyledons</taxon>
        <taxon>Gunneridae</taxon>
        <taxon>Pentapetalae</taxon>
        <taxon>asterids</taxon>
        <taxon>campanulids</taxon>
        <taxon>Asterales</taxon>
        <taxon>Asteraceae</taxon>
        <taxon>Cichorioideae</taxon>
        <taxon>Cichorieae</taxon>
        <taxon>Lactucinae</taxon>
        <taxon>Lactuca</taxon>
    </lineage>
</organism>
<accession>A0AA35Y8D3</accession>
<evidence type="ECO:0000313" key="3">
    <source>
        <dbReference type="Proteomes" id="UP001177003"/>
    </source>
</evidence>
<evidence type="ECO:0000313" key="2">
    <source>
        <dbReference type="EMBL" id="CAI9261633.1"/>
    </source>
</evidence>
<dbReference type="Pfam" id="PF23310">
    <property type="entry name" value="TPR_27"/>
    <property type="match status" value="1"/>
</dbReference>